<sequence length="100" mass="11396">MRNIIFQLMIHTLDPLSEVEGLEERFKEKASILYKMAKQKCQDGGDREKLYDVALHFKYKNIPNSSNVTVEVTSPANGDIGPAEEEEEDENAPLRRTANE</sequence>
<dbReference type="Proteomes" id="UP000314982">
    <property type="component" value="Unassembled WGS sequence"/>
</dbReference>
<proteinExistence type="predicted"/>
<organism evidence="2 3">
    <name type="scientific">Hucho hucho</name>
    <name type="common">huchen</name>
    <dbReference type="NCBI Taxonomy" id="62062"/>
    <lineage>
        <taxon>Eukaryota</taxon>
        <taxon>Metazoa</taxon>
        <taxon>Chordata</taxon>
        <taxon>Craniata</taxon>
        <taxon>Vertebrata</taxon>
        <taxon>Euteleostomi</taxon>
        <taxon>Actinopterygii</taxon>
        <taxon>Neopterygii</taxon>
        <taxon>Teleostei</taxon>
        <taxon>Protacanthopterygii</taxon>
        <taxon>Salmoniformes</taxon>
        <taxon>Salmonidae</taxon>
        <taxon>Salmoninae</taxon>
        <taxon>Hucho</taxon>
    </lineage>
</organism>
<evidence type="ECO:0000313" key="3">
    <source>
        <dbReference type="Proteomes" id="UP000314982"/>
    </source>
</evidence>
<evidence type="ECO:0000313" key="2">
    <source>
        <dbReference type="Ensembl" id="ENSHHUP00000069130.1"/>
    </source>
</evidence>
<reference evidence="2" key="3">
    <citation type="submission" date="2025-09" db="UniProtKB">
        <authorList>
            <consortium name="Ensembl"/>
        </authorList>
    </citation>
    <scope>IDENTIFICATION</scope>
</reference>
<accession>A0A4W5Q5F1</accession>
<keyword evidence="3" id="KW-1185">Reference proteome</keyword>
<dbReference type="STRING" id="62062.ENSHHUP00000069130"/>
<reference evidence="2" key="2">
    <citation type="submission" date="2025-08" db="UniProtKB">
        <authorList>
            <consortium name="Ensembl"/>
        </authorList>
    </citation>
    <scope>IDENTIFICATION</scope>
</reference>
<reference evidence="3" key="1">
    <citation type="submission" date="2018-06" db="EMBL/GenBank/DDBJ databases">
        <title>Genome assembly of Danube salmon.</title>
        <authorList>
            <person name="Macqueen D.J."/>
            <person name="Gundappa M.K."/>
        </authorList>
    </citation>
    <scope>NUCLEOTIDE SEQUENCE [LARGE SCALE GENOMIC DNA]</scope>
</reference>
<feature type="compositionally biased region" description="Acidic residues" evidence="1">
    <location>
        <begin position="82"/>
        <end position="91"/>
    </location>
</feature>
<dbReference type="AlphaFoldDB" id="A0A4W5Q5F1"/>
<name>A0A4W5Q5F1_9TELE</name>
<dbReference type="Ensembl" id="ENSHHUT00000071445.1">
    <property type="protein sequence ID" value="ENSHHUP00000069130.1"/>
    <property type="gene ID" value="ENSHHUG00000040733.1"/>
</dbReference>
<protein>
    <submittedName>
        <fullName evidence="2">Uncharacterized protein</fullName>
    </submittedName>
</protein>
<feature type="region of interest" description="Disordered" evidence="1">
    <location>
        <begin position="68"/>
        <end position="100"/>
    </location>
</feature>
<evidence type="ECO:0000256" key="1">
    <source>
        <dbReference type="SAM" id="MobiDB-lite"/>
    </source>
</evidence>